<gene>
    <name evidence="2" type="ORF">Indivirus_14_7</name>
</gene>
<proteinExistence type="predicted"/>
<sequence length="178" mass="21589">MLNKHQRVTKYCLVIQGKIEDKKKRKEEEKERIEREREKERERIRKEKEEEKERIEREREKERERIRKEKEEEKERIEREKEKKKANKFRCEYCKVKFSSKNSLFGHLDICLEKYKKIIEDKEKIIEDKEKIIEENKQIIHSTALLPASPLSPLKANVSSMSLPLVEAAPRSNNCKPL</sequence>
<protein>
    <submittedName>
        <fullName evidence="2">KilA-N domain-containing protein</fullName>
    </submittedName>
</protein>
<organism evidence="2">
    <name type="scientific">Indivirus ILV1</name>
    <dbReference type="NCBI Taxonomy" id="1977633"/>
    <lineage>
        <taxon>Viruses</taxon>
        <taxon>Varidnaviria</taxon>
        <taxon>Bamfordvirae</taxon>
        <taxon>Nucleocytoviricota</taxon>
        <taxon>Megaviricetes</taxon>
        <taxon>Imitervirales</taxon>
        <taxon>Mimiviridae</taxon>
        <taxon>Klosneuvirinae</taxon>
        <taxon>Indivirus</taxon>
    </lineage>
</organism>
<feature type="region of interest" description="Disordered" evidence="1">
    <location>
        <begin position="21"/>
        <end position="83"/>
    </location>
</feature>
<reference evidence="2" key="1">
    <citation type="journal article" date="2017" name="Science">
        <title>Giant viruses with an expanded complement of translation system components.</title>
        <authorList>
            <person name="Schulz F."/>
            <person name="Yutin N."/>
            <person name="Ivanova N.N."/>
            <person name="Ortega D.R."/>
            <person name="Lee T.K."/>
            <person name="Vierheilig J."/>
            <person name="Daims H."/>
            <person name="Horn M."/>
            <person name="Wagner M."/>
            <person name="Jensen G.J."/>
            <person name="Kyrpides N.C."/>
            <person name="Koonin E.V."/>
            <person name="Woyke T."/>
        </authorList>
    </citation>
    <scope>NUCLEOTIDE SEQUENCE</scope>
    <source>
        <strain evidence="2">ILV1</strain>
    </source>
</reference>
<evidence type="ECO:0000313" key="2">
    <source>
        <dbReference type="EMBL" id="ARF10100.1"/>
    </source>
</evidence>
<feature type="non-terminal residue" evidence="2">
    <location>
        <position position="178"/>
    </location>
</feature>
<dbReference type="EMBL" id="KY684098">
    <property type="protein sequence ID" value="ARF10100.1"/>
    <property type="molecule type" value="Genomic_DNA"/>
</dbReference>
<accession>A0A1V0SEE7</accession>
<name>A0A1V0SEE7_9VIRU</name>
<evidence type="ECO:0000256" key="1">
    <source>
        <dbReference type="SAM" id="MobiDB-lite"/>
    </source>
</evidence>